<sequence length="130" mass="14746">LDQRDEREMTPLHWAVRGGSKEVVQLLLVHGVDVDVEDDLGFTPLQRSFENEDEVVAQQLLDQDASFTIHQFRPNPFYQAARWGNKRMLNMLLERGPDINKFDLDGIAALHHAVLNGESASVQLLLELNA</sequence>
<feature type="non-terminal residue" evidence="4">
    <location>
        <position position="130"/>
    </location>
</feature>
<dbReference type="AlphaFoldDB" id="W6XQK0"/>
<dbReference type="InterPro" id="IPR036770">
    <property type="entry name" value="Ankyrin_rpt-contain_sf"/>
</dbReference>
<dbReference type="KEGG" id="bze:COCCADRAFT_60604"/>
<feature type="repeat" description="ANK" evidence="3">
    <location>
        <begin position="7"/>
        <end position="39"/>
    </location>
</feature>
<dbReference type="EMBL" id="KI964899">
    <property type="protein sequence ID" value="EUC27620.1"/>
    <property type="molecule type" value="Genomic_DNA"/>
</dbReference>
<dbReference type="PANTHER" id="PTHR24171:SF8">
    <property type="entry name" value="BRCA1-ASSOCIATED RING DOMAIN PROTEIN 1"/>
    <property type="match status" value="1"/>
</dbReference>
<gene>
    <name evidence="4" type="ORF">COCCADRAFT_60604</name>
</gene>
<feature type="repeat" description="ANK" evidence="3">
    <location>
        <begin position="105"/>
        <end position="130"/>
    </location>
</feature>
<dbReference type="OrthoDB" id="5596414at2759"/>
<dbReference type="Pfam" id="PF13637">
    <property type="entry name" value="Ank_4"/>
    <property type="match status" value="1"/>
</dbReference>
<dbReference type="STRING" id="930089.W6XQK0"/>
<proteinExistence type="predicted"/>
<evidence type="ECO:0000313" key="5">
    <source>
        <dbReference type="Proteomes" id="UP000053841"/>
    </source>
</evidence>
<name>W6XQK0_COCC2</name>
<dbReference type="InterPro" id="IPR002110">
    <property type="entry name" value="Ankyrin_rpt"/>
</dbReference>
<dbReference type="GO" id="GO:0085020">
    <property type="term" value="P:protein K6-linked ubiquitination"/>
    <property type="evidence" value="ECO:0007669"/>
    <property type="project" value="TreeGrafter"/>
</dbReference>
<organism evidence="4 5">
    <name type="scientific">Cochliobolus carbonum (strain 26-R-13)</name>
    <name type="common">Maize leaf spot fungus</name>
    <name type="synonym">Bipolaris zeicola</name>
    <dbReference type="NCBI Taxonomy" id="930089"/>
    <lineage>
        <taxon>Eukaryota</taxon>
        <taxon>Fungi</taxon>
        <taxon>Dikarya</taxon>
        <taxon>Ascomycota</taxon>
        <taxon>Pezizomycotina</taxon>
        <taxon>Dothideomycetes</taxon>
        <taxon>Pleosporomycetidae</taxon>
        <taxon>Pleosporales</taxon>
        <taxon>Pleosporineae</taxon>
        <taxon>Pleosporaceae</taxon>
        <taxon>Bipolaris</taxon>
    </lineage>
</organism>
<dbReference type="Gene3D" id="1.25.40.20">
    <property type="entry name" value="Ankyrin repeat-containing domain"/>
    <property type="match status" value="1"/>
</dbReference>
<dbReference type="GO" id="GO:0004842">
    <property type="term" value="F:ubiquitin-protein transferase activity"/>
    <property type="evidence" value="ECO:0007669"/>
    <property type="project" value="TreeGrafter"/>
</dbReference>
<reference evidence="4 5" key="1">
    <citation type="journal article" date="2013" name="PLoS Genet.">
        <title>Comparative genome structure, secondary metabolite, and effector coding capacity across Cochliobolus pathogens.</title>
        <authorList>
            <person name="Condon B.J."/>
            <person name="Leng Y."/>
            <person name="Wu D."/>
            <person name="Bushley K.E."/>
            <person name="Ohm R.A."/>
            <person name="Otillar R."/>
            <person name="Martin J."/>
            <person name="Schackwitz W."/>
            <person name="Grimwood J."/>
            <person name="MohdZainudin N."/>
            <person name="Xue C."/>
            <person name="Wang R."/>
            <person name="Manning V.A."/>
            <person name="Dhillon B."/>
            <person name="Tu Z.J."/>
            <person name="Steffenson B.J."/>
            <person name="Salamov A."/>
            <person name="Sun H."/>
            <person name="Lowry S."/>
            <person name="LaButti K."/>
            <person name="Han J."/>
            <person name="Copeland A."/>
            <person name="Lindquist E."/>
            <person name="Barry K."/>
            <person name="Schmutz J."/>
            <person name="Baker S.E."/>
            <person name="Ciuffetti L.M."/>
            <person name="Grigoriev I.V."/>
            <person name="Zhong S."/>
            <person name="Turgeon B.G."/>
        </authorList>
    </citation>
    <scope>NUCLEOTIDE SEQUENCE [LARGE SCALE GENOMIC DNA]</scope>
    <source>
        <strain evidence="4 5">26-R-13</strain>
    </source>
</reference>
<dbReference type="Proteomes" id="UP000053841">
    <property type="component" value="Unassembled WGS sequence"/>
</dbReference>
<feature type="non-terminal residue" evidence="4">
    <location>
        <position position="1"/>
    </location>
</feature>
<evidence type="ECO:0000256" key="1">
    <source>
        <dbReference type="ARBA" id="ARBA00022737"/>
    </source>
</evidence>
<accession>W6XQK0</accession>
<dbReference type="PROSITE" id="PS50297">
    <property type="entry name" value="ANK_REP_REGION"/>
    <property type="match status" value="2"/>
</dbReference>
<keyword evidence="5" id="KW-1185">Reference proteome</keyword>
<keyword evidence="1" id="KW-0677">Repeat</keyword>
<keyword evidence="2 3" id="KW-0040">ANK repeat</keyword>
<protein>
    <submittedName>
        <fullName evidence="4">Uncharacterized protein</fullName>
    </submittedName>
</protein>
<dbReference type="PROSITE" id="PS50088">
    <property type="entry name" value="ANK_REPEAT"/>
    <property type="match status" value="3"/>
</dbReference>
<dbReference type="HOGENOM" id="CLU_000134_18_1_1"/>
<dbReference type="Pfam" id="PF12796">
    <property type="entry name" value="Ank_2"/>
    <property type="match status" value="1"/>
</dbReference>
<feature type="repeat" description="ANK" evidence="3">
    <location>
        <begin position="72"/>
        <end position="104"/>
    </location>
</feature>
<dbReference type="RefSeq" id="XP_007718067.1">
    <property type="nucleotide sequence ID" value="XM_007719877.1"/>
</dbReference>
<evidence type="ECO:0000313" key="4">
    <source>
        <dbReference type="EMBL" id="EUC27620.1"/>
    </source>
</evidence>
<dbReference type="eggNOG" id="KOG4177">
    <property type="taxonomic scope" value="Eukaryota"/>
</dbReference>
<evidence type="ECO:0000256" key="3">
    <source>
        <dbReference type="PROSITE-ProRule" id="PRU00023"/>
    </source>
</evidence>
<dbReference type="SMART" id="SM00248">
    <property type="entry name" value="ANK"/>
    <property type="match status" value="4"/>
</dbReference>
<dbReference type="PANTHER" id="PTHR24171">
    <property type="entry name" value="ANKYRIN REPEAT DOMAIN-CONTAINING PROTEIN 39-RELATED"/>
    <property type="match status" value="1"/>
</dbReference>
<dbReference type="GeneID" id="19150293"/>
<evidence type="ECO:0000256" key="2">
    <source>
        <dbReference type="ARBA" id="ARBA00023043"/>
    </source>
</evidence>
<dbReference type="SUPFAM" id="SSF48403">
    <property type="entry name" value="Ankyrin repeat"/>
    <property type="match status" value="1"/>
</dbReference>